<reference evidence="1 2" key="1">
    <citation type="submission" date="2009-11" db="EMBL/GenBank/DDBJ databases">
        <authorList>
            <person name="Weinstock G."/>
            <person name="Sodergren E."/>
            <person name="Clifton S."/>
            <person name="Fulton L."/>
            <person name="Fulton B."/>
            <person name="Courtney L."/>
            <person name="Fronick C."/>
            <person name="Harrison M."/>
            <person name="Strong C."/>
            <person name="Farmer C."/>
            <person name="Delahaunty K."/>
            <person name="Markovic C."/>
            <person name="Hall O."/>
            <person name="Minx P."/>
            <person name="Tomlinson C."/>
            <person name="Mitreva M."/>
            <person name="Nelson J."/>
            <person name="Hou S."/>
            <person name="Wollam A."/>
            <person name="Pepin K.H."/>
            <person name="Johnson M."/>
            <person name="Bhonagiri V."/>
            <person name="Nash W.E."/>
            <person name="Warren W."/>
            <person name="Chinwalla A."/>
            <person name="Mardis E.R."/>
            <person name="Wilson R.K."/>
        </authorList>
    </citation>
    <scope>NUCLEOTIDE SEQUENCE [LARGE SCALE GENOMIC DNA]</scope>
    <source>
        <strain evidence="1 2">F0302</strain>
    </source>
</reference>
<evidence type="ECO:0000313" key="1">
    <source>
        <dbReference type="EMBL" id="EFB33280.1"/>
    </source>
</evidence>
<protein>
    <submittedName>
        <fullName evidence="1">Uncharacterized protein</fullName>
    </submittedName>
</protein>
<organism evidence="1 2">
    <name type="scientific">Segatella oris F0302</name>
    <dbReference type="NCBI Taxonomy" id="649760"/>
    <lineage>
        <taxon>Bacteria</taxon>
        <taxon>Pseudomonadati</taxon>
        <taxon>Bacteroidota</taxon>
        <taxon>Bacteroidia</taxon>
        <taxon>Bacteroidales</taxon>
        <taxon>Prevotellaceae</taxon>
        <taxon>Segatella</taxon>
    </lineage>
</organism>
<comment type="caution">
    <text evidence="1">The sequence shown here is derived from an EMBL/GenBank/DDBJ whole genome shotgun (WGS) entry which is preliminary data.</text>
</comment>
<accession>D1QM57</accession>
<proteinExistence type="predicted"/>
<evidence type="ECO:0000313" key="2">
    <source>
        <dbReference type="Proteomes" id="UP000004079"/>
    </source>
</evidence>
<name>D1QM57_9BACT</name>
<dbReference type="HOGENOM" id="CLU_2918878_0_0_10"/>
<dbReference type="AlphaFoldDB" id="D1QM57"/>
<dbReference type="STRING" id="649760.HMPREF0971_00039"/>
<sequence length="61" mass="6955">MLHHWDLLAGSFCFAGEIHMETHSHLYRITLQSASYYTAIYVMLPPVLSQNRLSSACSQRA</sequence>
<dbReference type="Proteomes" id="UP000004079">
    <property type="component" value="Unassembled WGS sequence"/>
</dbReference>
<gene>
    <name evidence="1" type="ORF">HMPREF0971_00039</name>
</gene>
<dbReference type="EMBL" id="ACUZ02000003">
    <property type="protein sequence ID" value="EFB33280.1"/>
    <property type="molecule type" value="Genomic_DNA"/>
</dbReference>